<dbReference type="RefSeq" id="WP_236922209.1">
    <property type="nucleotide sequence ID" value="NZ_CP017057.1"/>
</dbReference>
<reference evidence="1 2" key="1">
    <citation type="submission" date="2014-04" db="EMBL/GenBank/DDBJ databases">
        <title>A comprehensive comparison of genomes of Erythrobacter spp. Strains.</title>
        <authorList>
            <person name="Zheng Q."/>
        </authorList>
    </citation>
    <scope>NUCLEOTIDE SEQUENCE [LARGE SCALE GENOMIC DNA]</scope>
    <source>
        <strain evidence="1 2">DSM 8509</strain>
    </source>
</reference>
<dbReference type="InterPro" id="IPR021727">
    <property type="entry name" value="DUF3299"/>
</dbReference>
<proteinExistence type="predicted"/>
<dbReference type="Proteomes" id="UP000027866">
    <property type="component" value="Unassembled WGS sequence"/>
</dbReference>
<organism evidence="1 2">
    <name type="scientific">Erythrobacter litoralis</name>
    <dbReference type="NCBI Taxonomy" id="39960"/>
    <lineage>
        <taxon>Bacteria</taxon>
        <taxon>Pseudomonadati</taxon>
        <taxon>Pseudomonadota</taxon>
        <taxon>Alphaproteobacteria</taxon>
        <taxon>Sphingomonadales</taxon>
        <taxon>Erythrobacteraceae</taxon>
        <taxon>Erythrobacter/Porphyrobacter group</taxon>
        <taxon>Erythrobacter</taxon>
    </lineage>
</organism>
<evidence type="ECO:0000313" key="1">
    <source>
        <dbReference type="EMBL" id="KEO99099.1"/>
    </source>
</evidence>
<dbReference type="PATRIC" id="fig|39960.10.peg.2261"/>
<protein>
    <recommendedName>
        <fullName evidence="3">DUF3299 domain-containing protein</fullName>
    </recommendedName>
</protein>
<keyword evidence="2" id="KW-1185">Reference proteome</keyword>
<comment type="caution">
    <text evidence="1">The sequence shown here is derived from an EMBL/GenBank/DDBJ whole genome shotgun (WGS) entry which is preliminary data.</text>
</comment>
<dbReference type="KEGG" id="elq:Ga0102493_1114"/>
<dbReference type="EMBL" id="JMIX01000002">
    <property type="protein sequence ID" value="KEO99099.1"/>
    <property type="molecule type" value="Genomic_DNA"/>
</dbReference>
<evidence type="ECO:0008006" key="3">
    <source>
        <dbReference type="Google" id="ProtNLM"/>
    </source>
</evidence>
<dbReference type="Gene3D" id="2.40.50.870">
    <property type="entry name" value="Protein of unknown function (DUF3299)"/>
    <property type="match status" value="1"/>
</dbReference>
<accession>A0A074N0D9</accession>
<dbReference type="AlphaFoldDB" id="A0A074N0D9"/>
<sequence>MDQGDRLEDIMHRIALVILAAMATFSLGPVTSAQAPDPKTGPVIEDVWQPARTPRGGVSWKVLEATEEITRLDDEGYILSRPRFTKQVRALAGKRIKVAGWMMPLDAQRTQKRFVLLGYPPGCPFHFHAAPNQFVEVIASTPFPTDERKVFVVSGVLELTGYDESGIFYRLRDARPGLL</sequence>
<name>A0A074N0D9_9SPHN</name>
<gene>
    <name evidence="1" type="ORF">EH32_04570</name>
</gene>
<dbReference type="Pfam" id="PF11736">
    <property type="entry name" value="DUF3299"/>
    <property type="match status" value="1"/>
</dbReference>
<evidence type="ECO:0000313" key="2">
    <source>
        <dbReference type="Proteomes" id="UP000027866"/>
    </source>
</evidence>